<feature type="transmembrane region" description="Helical" evidence="7">
    <location>
        <begin position="330"/>
        <end position="352"/>
    </location>
</feature>
<evidence type="ECO:0000256" key="7">
    <source>
        <dbReference type="SAM" id="Phobius"/>
    </source>
</evidence>
<keyword evidence="11" id="KW-1185">Reference proteome</keyword>
<proteinExistence type="inferred from homology"/>
<feature type="domain" description="Threonine/serine exporter-like N-terminal" evidence="8">
    <location>
        <begin position="72"/>
        <end position="319"/>
    </location>
</feature>
<dbReference type="AlphaFoldDB" id="A0A0W8IHA9"/>
<comment type="subcellular location">
    <subcellularLocation>
        <location evidence="1">Cell membrane</location>
        <topology evidence="1">Multi-pass membrane protein</topology>
    </subcellularLocation>
</comment>
<evidence type="ECO:0000256" key="5">
    <source>
        <dbReference type="ARBA" id="ARBA00023136"/>
    </source>
</evidence>
<feature type="transmembrane region" description="Helical" evidence="7">
    <location>
        <begin position="190"/>
        <end position="219"/>
    </location>
</feature>
<dbReference type="InterPro" id="IPR024528">
    <property type="entry name" value="ThrE_2"/>
</dbReference>
<keyword evidence="4 7" id="KW-1133">Transmembrane helix</keyword>
<feature type="transmembrane region" description="Helical" evidence="7">
    <location>
        <begin position="418"/>
        <end position="439"/>
    </location>
</feature>
<protein>
    <recommendedName>
        <fullName evidence="12">Threonine export protein</fullName>
    </recommendedName>
</protein>
<reference evidence="10 11" key="1">
    <citation type="submission" date="2015-12" db="EMBL/GenBank/DDBJ databases">
        <title>Serinicoccus chungangenesis strain CD08_5 genome sequencing and assembly.</title>
        <authorList>
            <person name="Chander A.M."/>
            <person name="Kaur G."/>
            <person name="Nair G.R."/>
            <person name="Dhawan D.K."/>
            <person name="Kochhar R.K."/>
            <person name="Mayilraj S."/>
            <person name="Bhadada S.K."/>
        </authorList>
    </citation>
    <scope>NUCLEOTIDE SEQUENCE [LARGE SCALE GENOMIC DNA]</scope>
    <source>
        <strain evidence="10 11">CD08_5</strain>
    </source>
</reference>
<dbReference type="InterPro" id="IPR050539">
    <property type="entry name" value="ThrE_Dicarb/AminoAcid_Exp"/>
</dbReference>
<keyword evidence="3 7" id="KW-0812">Transmembrane</keyword>
<feature type="transmembrane region" description="Helical" evidence="7">
    <location>
        <begin position="364"/>
        <end position="385"/>
    </location>
</feature>
<organism evidence="10 11">
    <name type="scientific">Serinicoccus chungangensis</name>
    <dbReference type="NCBI Taxonomy" id="767452"/>
    <lineage>
        <taxon>Bacteria</taxon>
        <taxon>Bacillati</taxon>
        <taxon>Actinomycetota</taxon>
        <taxon>Actinomycetes</taxon>
        <taxon>Micrococcales</taxon>
        <taxon>Ornithinimicrobiaceae</taxon>
        <taxon>Serinicoccus</taxon>
    </lineage>
</organism>
<evidence type="ECO:0000256" key="6">
    <source>
        <dbReference type="ARBA" id="ARBA00034125"/>
    </source>
</evidence>
<feature type="transmembrane region" description="Helical" evidence="7">
    <location>
        <begin position="265"/>
        <end position="282"/>
    </location>
</feature>
<feature type="transmembrane region" description="Helical" evidence="7">
    <location>
        <begin position="231"/>
        <end position="259"/>
    </location>
</feature>
<dbReference type="EMBL" id="LQBL01000002">
    <property type="protein sequence ID" value="KUG59390.1"/>
    <property type="molecule type" value="Genomic_DNA"/>
</dbReference>
<keyword evidence="5 7" id="KW-0472">Membrane</keyword>
<evidence type="ECO:0000256" key="2">
    <source>
        <dbReference type="ARBA" id="ARBA00022475"/>
    </source>
</evidence>
<name>A0A0W8IHA9_9MICO</name>
<accession>A0A0W8IHA9</accession>
<dbReference type="InterPro" id="IPR010619">
    <property type="entry name" value="ThrE-like_N"/>
</dbReference>
<feature type="transmembrane region" description="Helical" evidence="7">
    <location>
        <begin position="303"/>
        <end position="324"/>
    </location>
</feature>
<dbReference type="Pfam" id="PF12821">
    <property type="entry name" value="ThrE_2"/>
    <property type="match status" value="1"/>
</dbReference>
<dbReference type="GO" id="GO:0005886">
    <property type="term" value="C:plasma membrane"/>
    <property type="evidence" value="ECO:0007669"/>
    <property type="project" value="UniProtKB-SubCell"/>
</dbReference>
<dbReference type="GO" id="GO:0015744">
    <property type="term" value="P:succinate transport"/>
    <property type="evidence" value="ECO:0007669"/>
    <property type="project" value="TreeGrafter"/>
</dbReference>
<feature type="transmembrane region" description="Helical" evidence="7">
    <location>
        <begin position="451"/>
        <end position="475"/>
    </location>
</feature>
<dbReference type="STRING" id="767452.AVL62_06885"/>
<dbReference type="OrthoDB" id="9763957at2"/>
<keyword evidence="2" id="KW-1003">Cell membrane</keyword>
<evidence type="ECO:0000313" key="11">
    <source>
        <dbReference type="Proteomes" id="UP000054837"/>
    </source>
</evidence>
<feature type="transmembrane region" description="Helical" evidence="7">
    <location>
        <begin position="391"/>
        <end position="411"/>
    </location>
</feature>
<comment type="caution">
    <text evidence="10">The sequence shown here is derived from an EMBL/GenBank/DDBJ whole genome shotgun (WGS) entry which is preliminary data.</text>
</comment>
<dbReference type="Proteomes" id="UP000054837">
    <property type="component" value="Unassembled WGS sequence"/>
</dbReference>
<evidence type="ECO:0000313" key="10">
    <source>
        <dbReference type="EMBL" id="KUG59390.1"/>
    </source>
</evidence>
<evidence type="ECO:0000256" key="3">
    <source>
        <dbReference type="ARBA" id="ARBA00022692"/>
    </source>
</evidence>
<evidence type="ECO:0000259" key="9">
    <source>
        <dbReference type="Pfam" id="PF12821"/>
    </source>
</evidence>
<gene>
    <name evidence="10" type="ORF">AVL62_06885</name>
</gene>
<dbReference type="PANTHER" id="PTHR34390:SF2">
    <property type="entry name" value="SUCCINATE TRANSPORTER SUBUNIT YJJP-RELATED"/>
    <property type="match status" value="1"/>
</dbReference>
<feature type="domain" description="Threonine/Serine exporter ThrE" evidence="9">
    <location>
        <begin position="344"/>
        <end position="470"/>
    </location>
</feature>
<dbReference type="PANTHER" id="PTHR34390">
    <property type="entry name" value="UPF0442 PROTEIN YJJB-RELATED"/>
    <property type="match status" value="1"/>
</dbReference>
<evidence type="ECO:0000259" key="8">
    <source>
        <dbReference type="Pfam" id="PF06738"/>
    </source>
</evidence>
<evidence type="ECO:0000256" key="4">
    <source>
        <dbReference type="ARBA" id="ARBA00022989"/>
    </source>
</evidence>
<comment type="similarity">
    <text evidence="6">Belongs to the ThrE exporter (TC 2.A.79) family.</text>
</comment>
<dbReference type="Pfam" id="PF06738">
    <property type="entry name" value="ThrE"/>
    <property type="match status" value="1"/>
</dbReference>
<evidence type="ECO:0008006" key="12">
    <source>
        <dbReference type="Google" id="ProtNLM"/>
    </source>
</evidence>
<dbReference type="GO" id="GO:0022857">
    <property type="term" value="F:transmembrane transporter activity"/>
    <property type="evidence" value="ECO:0007669"/>
    <property type="project" value="InterPro"/>
</dbReference>
<dbReference type="RefSeq" id="WP_058889865.1">
    <property type="nucleotide sequence ID" value="NZ_LQBL01000002.1"/>
</dbReference>
<evidence type="ECO:0000256" key="1">
    <source>
        <dbReference type="ARBA" id="ARBA00004651"/>
    </source>
</evidence>
<sequence>MSDQTPFTTMPGEVTGPQRIARPQLIPAARLGRHLKHAAVHVVRSSSPPTTALGVRTDGDEATQRHARAVCDLALRVGEALLSTGASAADTVAIVLRLGHAYGIRSMHVDITYTSISVSVHRGLDEDSLTVMRVINDRAPDYTRLEAVQRHIEEIVRSAEGSSEGPSLDVDAARAHLSTLLASPHPYRRWVVTVGAAIMSVGVVMLFGAGPLMWLVAAISAATVDRVQRQLYIWGVAAFFTQVLSAAIPTGIALVMYAVGRETPSVVVVSGIVVLLAGLGVLGAAQDAIDGYYVTAGARGLEVLMMTLGIAVGVASVLGVSRWFGVDMQVSPIIALGGTPFISTIGAMLIALGFCLSTYSGTRTILVSIGIAAPAWLVLEAAIFVGFAAPAGVAVAASLVGAFAYVTYRVLRVPEAAVATAGIVSLLPGLAVYRALYVIMQNDASTVANAVIYFVDAVATGLGLAGGLAIGGYLARRKLGLDRAALRARRRSRGTYVAEA</sequence>